<keyword evidence="2" id="KW-1133">Transmembrane helix</keyword>
<keyword evidence="5" id="KW-1185">Reference proteome</keyword>
<sequence>MSVLSSLPQAARMRALLALGMLMVILACLVGHSATAHAAAPPHSTDSAATECPTDTSGTQSGQDDEHPCAETTEASADTRTNVPLPLHVAVVGAVGLLSLWLAVPQRGVAFRRKRHRRTRTGVQTLVELCVRRV</sequence>
<comment type="caution">
    <text evidence="4">The sequence shown here is derived from an EMBL/GenBank/DDBJ whole genome shotgun (WGS) entry which is preliminary data.</text>
</comment>
<dbReference type="Proteomes" id="UP001250214">
    <property type="component" value="Unassembled WGS sequence"/>
</dbReference>
<feature type="compositionally biased region" description="Low complexity" evidence="1">
    <location>
        <begin position="37"/>
        <end position="50"/>
    </location>
</feature>
<feature type="chain" id="PRO_5046785547" evidence="3">
    <location>
        <begin position="39"/>
        <end position="134"/>
    </location>
</feature>
<dbReference type="EMBL" id="JAVLVT010000006">
    <property type="protein sequence ID" value="MDS1271413.1"/>
    <property type="molecule type" value="Genomic_DNA"/>
</dbReference>
<evidence type="ECO:0000256" key="3">
    <source>
        <dbReference type="SAM" id="SignalP"/>
    </source>
</evidence>
<organism evidence="4 5">
    <name type="scientific">Lipingzhangella rawalii</name>
    <dbReference type="NCBI Taxonomy" id="2055835"/>
    <lineage>
        <taxon>Bacteria</taxon>
        <taxon>Bacillati</taxon>
        <taxon>Actinomycetota</taxon>
        <taxon>Actinomycetes</taxon>
        <taxon>Streptosporangiales</taxon>
        <taxon>Nocardiopsidaceae</taxon>
        <taxon>Lipingzhangella</taxon>
    </lineage>
</organism>
<evidence type="ECO:0000313" key="5">
    <source>
        <dbReference type="Proteomes" id="UP001250214"/>
    </source>
</evidence>
<evidence type="ECO:0000256" key="2">
    <source>
        <dbReference type="SAM" id="Phobius"/>
    </source>
</evidence>
<accession>A0ABU2H802</accession>
<keyword evidence="3" id="KW-0732">Signal</keyword>
<feature type="signal peptide" evidence="3">
    <location>
        <begin position="1"/>
        <end position="38"/>
    </location>
</feature>
<keyword evidence="2" id="KW-0812">Transmembrane</keyword>
<protein>
    <submittedName>
        <fullName evidence="4">Uncharacterized protein</fullName>
    </submittedName>
</protein>
<reference evidence="5" key="1">
    <citation type="submission" date="2023-07" db="EMBL/GenBank/DDBJ databases">
        <title>Novel species in the genus Lipingzhangella isolated from Sambhar Salt Lake.</title>
        <authorList>
            <person name="Jiya N."/>
            <person name="Kajale S."/>
            <person name="Sharma A."/>
        </authorList>
    </citation>
    <scope>NUCLEOTIDE SEQUENCE [LARGE SCALE GENOMIC DNA]</scope>
    <source>
        <strain evidence="5">LS1_29</strain>
    </source>
</reference>
<feature type="compositionally biased region" description="Polar residues" evidence="1">
    <location>
        <begin position="53"/>
        <end position="62"/>
    </location>
</feature>
<evidence type="ECO:0000256" key="1">
    <source>
        <dbReference type="SAM" id="MobiDB-lite"/>
    </source>
</evidence>
<feature type="transmembrane region" description="Helical" evidence="2">
    <location>
        <begin position="85"/>
        <end position="104"/>
    </location>
</feature>
<proteinExistence type="predicted"/>
<evidence type="ECO:0000313" key="4">
    <source>
        <dbReference type="EMBL" id="MDS1271413.1"/>
    </source>
</evidence>
<name>A0ABU2H802_9ACTN</name>
<feature type="region of interest" description="Disordered" evidence="1">
    <location>
        <begin position="37"/>
        <end position="77"/>
    </location>
</feature>
<keyword evidence="2" id="KW-0472">Membrane</keyword>
<gene>
    <name evidence="4" type="ORF">RIF23_14020</name>
</gene>